<evidence type="ECO:0000313" key="3">
    <source>
        <dbReference type="Proteomes" id="UP001304895"/>
    </source>
</evidence>
<proteinExistence type="predicted"/>
<dbReference type="EMBL" id="MU853449">
    <property type="protein sequence ID" value="KAK4129894.1"/>
    <property type="molecule type" value="Genomic_DNA"/>
</dbReference>
<comment type="caution">
    <text evidence="2">The sequence shown here is derived from an EMBL/GenBank/DDBJ whole genome shotgun (WGS) entry which is preliminary data.</text>
</comment>
<name>A0AAN6ZA42_9PEZI</name>
<protein>
    <recommendedName>
        <fullName evidence="4">Secreted protein</fullName>
    </recommendedName>
</protein>
<feature type="signal peptide" evidence="1">
    <location>
        <begin position="1"/>
        <end position="16"/>
    </location>
</feature>
<evidence type="ECO:0000256" key="1">
    <source>
        <dbReference type="SAM" id="SignalP"/>
    </source>
</evidence>
<dbReference type="Proteomes" id="UP001304895">
    <property type="component" value="Unassembled WGS sequence"/>
</dbReference>
<keyword evidence="3" id="KW-1185">Reference proteome</keyword>
<sequence length="179" mass="19972">MCRIPWAKAGGKIRPQLLTLLAVGPLCSRDSNYMYTRVLFCFRHWGLATRSRTASCAESRRNRPQIEPKYQGKDWLPVFTSAGHGALISLPCHLVPCFGSSVSSSWGLQSRRLSIGPALQRSSTLISSWRAQALSPLSLGGRCCVSSFVILLPLDWFFPPFVFVFRLSSQLSIPPLRFL</sequence>
<accession>A0AAN6ZA42</accession>
<evidence type="ECO:0000313" key="2">
    <source>
        <dbReference type="EMBL" id="KAK4129894.1"/>
    </source>
</evidence>
<dbReference type="AlphaFoldDB" id="A0AAN6ZA42"/>
<gene>
    <name evidence="2" type="ORF">BT67DRAFT_252775</name>
</gene>
<reference evidence="2" key="2">
    <citation type="submission" date="2023-05" db="EMBL/GenBank/DDBJ databases">
        <authorList>
            <consortium name="Lawrence Berkeley National Laboratory"/>
            <person name="Steindorff A."/>
            <person name="Hensen N."/>
            <person name="Bonometti L."/>
            <person name="Westerberg I."/>
            <person name="Brannstrom I.O."/>
            <person name="Guillou S."/>
            <person name="Cros-Aarteil S."/>
            <person name="Calhoun S."/>
            <person name="Haridas S."/>
            <person name="Kuo A."/>
            <person name="Mondo S."/>
            <person name="Pangilinan J."/>
            <person name="Riley R."/>
            <person name="Labutti K."/>
            <person name="Andreopoulos B."/>
            <person name="Lipzen A."/>
            <person name="Chen C."/>
            <person name="Yanf M."/>
            <person name="Daum C."/>
            <person name="Ng V."/>
            <person name="Clum A."/>
            <person name="Ohm R."/>
            <person name="Martin F."/>
            <person name="Silar P."/>
            <person name="Natvig D."/>
            <person name="Lalanne C."/>
            <person name="Gautier V."/>
            <person name="Ament-Velasquez S.L."/>
            <person name="Kruys A."/>
            <person name="Hutchinson M.I."/>
            <person name="Powell A.J."/>
            <person name="Barry K."/>
            <person name="Miller A.N."/>
            <person name="Grigoriev I.V."/>
            <person name="Debuchy R."/>
            <person name="Gladieux P."/>
            <person name="Thoren M.H."/>
            <person name="Johannesson H."/>
        </authorList>
    </citation>
    <scope>NUCLEOTIDE SEQUENCE</scope>
    <source>
        <strain evidence="2">CBS 123565</strain>
    </source>
</reference>
<keyword evidence="1" id="KW-0732">Signal</keyword>
<evidence type="ECO:0008006" key="4">
    <source>
        <dbReference type="Google" id="ProtNLM"/>
    </source>
</evidence>
<feature type="chain" id="PRO_5042884992" description="Secreted protein" evidence="1">
    <location>
        <begin position="17"/>
        <end position="179"/>
    </location>
</feature>
<organism evidence="2 3">
    <name type="scientific">Trichocladium antarcticum</name>
    <dbReference type="NCBI Taxonomy" id="1450529"/>
    <lineage>
        <taxon>Eukaryota</taxon>
        <taxon>Fungi</taxon>
        <taxon>Dikarya</taxon>
        <taxon>Ascomycota</taxon>
        <taxon>Pezizomycotina</taxon>
        <taxon>Sordariomycetes</taxon>
        <taxon>Sordariomycetidae</taxon>
        <taxon>Sordariales</taxon>
        <taxon>Chaetomiaceae</taxon>
        <taxon>Trichocladium</taxon>
    </lineage>
</organism>
<reference evidence="2" key="1">
    <citation type="journal article" date="2023" name="Mol. Phylogenet. Evol.">
        <title>Genome-scale phylogeny and comparative genomics of the fungal order Sordariales.</title>
        <authorList>
            <person name="Hensen N."/>
            <person name="Bonometti L."/>
            <person name="Westerberg I."/>
            <person name="Brannstrom I.O."/>
            <person name="Guillou S."/>
            <person name="Cros-Aarteil S."/>
            <person name="Calhoun S."/>
            <person name="Haridas S."/>
            <person name="Kuo A."/>
            <person name="Mondo S."/>
            <person name="Pangilinan J."/>
            <person name="Riley R."/>
            <person name="LaButti K."/>
            <person name="Andreopoulos B."/>
            <person name="Lipzen A."/>
            <person name="Chen C."/>
            <person name="Yan M."/>
            <person name="Daum C."/>
            <person name="Ng V."/>
            <person name="Clum A."/>
            <person name="Steindorff A."/>
            <person name="Ohm R.A."/>
            <person name="Martin F."/>
            <person name="Silar P."/>
            <person name="Natvig D.O."/>
            <person name="Lalanne C."/>
            <person name="Gautier V."/>
            <person name="Ament-Velasquez S.L."/>
            <person name="Kruys A."/>
            <person name="Hutchinson M.I."/>
            <person name="Powell A.J."/>
            <person name="Barry K."/>
            <person name="Miller A.N."/>
            <person name="Grigoriev I.V."/>
            <person name="Debuchy R."/>
            <person name="Gladieux P."/>
            <person name="Hiltunen Thoren M."/>
            <person name="Johannesson H."/>
        </authorList>
    </citation>
    <scope>NUCLEOTIDE SEQUENCE</scope>
    <source>
        <strain evidence="2">CBS 123565</strain>
    </source>
</reference>